<feature type="signal peptide" evidence="1">
    <location>
        <begin position="1"/>
        <end position="32"/>
    </location>
</feature>
<evidence type="ECO:0000313" key="2">
    <source>
        <dbReference type="EMBL" id="AYJ84761.1"/>
    </source>
</evidence>
<reference evidence="2 3" key="1">
    <citation type="submission" date="2018-09" db="EMBL/GenBank/DDBJ databases">
        <title>Sphingomonas peninsula sp. nov., isolated from fildes peninsula, Antarctic soil.</title>
        <authorList>
            <person name="Yingchao G."/>
        </authorList>
    </citation>
    <scope>NUCLEOTIDE SEQUENCE [LARGE SCALE GENOMIC DNA]</scope>
    <source>
        <strain evidence="2 3">YZ-8</strain>
        <plasmid evidence="2 3">unnamed1</plasmid>
    </source>
</reference>
<keyword evidence="2" id="KW-0614">Plasmid</keyword>
<dbReference type="Proteomes" id="UP000276254">
    <property type="component" value="Plasmid unnamed1"/>
</dbReference>
<name>A0A494TG02_SPHPE</name>
<evidence type="ECO:0000256" key="1">
    <source>
        <dbReference type="SAM" id="SignalP"/>
    </source>
</evidence>
<gene>
    <name evidence="2" type="ORF">D3Y57_01265</name>
</gene>
<feature type="chain" id="PRO_5019813364" evidence="1">
    <location>
        <begin position="33"/>
        <end position="159"/>
    </location>
</feature>
<proteinExistence type="predicted"/>
<dbReference type="GeneID" id="39491688"/>
<organism evidence="2 3">
    <name type="scientific">Sphingomonas paeninsulae</name>
    <dbReference type="NCBI Taxonomy" id="2319844"/>
    <lineage>
        <taxon>Bacteria</taxon>
        <taxon>Pseudomonadati</taxon>
        <taxon>Pseudomonadota</taxon>
        <taxon>Alphaproteobacteria</taxon>
        <taxon>Sphingomonadales</taxon>
        <taxon>Sphingomonadaceae</taxon>
        <taxon>Sphingomonas</taxon>
    </lineage>
</organism>
<dbReference type="KEGG" id="spha:D3Y57_01265"/>
<accession>A0A494TG02</accession>
<evidence type="ECO:0000313" key="3">
    <source>
        <dbReference type="Proteomes" id="UP000276254"/>
    </source>
</evidence>
<dbReference type="AlphaFoldDB" id="A0A494TG02"/>
<keyword evidence="3" id="KW-1185">Reference proteome</keyword>
<sequence>MKPLLTIPRRRCAKFMISISMAIIMPASVVMAQSAGEIVTQPARDVGIEKTNIPPLLIEVSKNPYNTAGTGSCGQISSAIAALSKVIGPDFSTSPAENKRNMAQVGGAAVVNSLIPFRGIVREVSGASAAERRKNAAIDAGIARRGFLRGLQTARKCRR</sequence>
<keyword evidence="1" id="KW-0732">Signal</keyword>
<geneLocation type="plasmid" evidence="2">
    <name>unnamed1</name>
</geneLocation>
<dbReference type="EMBL" id="CP032828">
    <property type="protein sequence ID" value="AYJ84761.1"/>
    <property type="molecule type" value="Genomic_DNA"/>
</dbReference>
<dbReference type="RefSeq" id="WP_121150655.1">
    <property type="nucleotide sequence ID" value="NZ_CP032828.1"/>
</dbReference>
<protein>
    <submittedName>
        <fullName evidence="2">Uncharacterized protein</fullName>
    </submittedName>
</protein>
<dbReference type="OrthoDB" id="7211066at2"/>